<reference evidence="7 8" key="1">
    <citation type="submission" date="2019-12" db="EMBL/GenBank/DDBJ databases">
        <authorList>
            <person name="Li C."/>
            <person name="Zhao J."/>
        </authorList>
    </citation>
    <scope>NUCLEOTIDE SEQUENCE [LARGE SCALE GENOMIC DNA]</scope>
    <source>
        <strain evidence="7 8">NEAU-DD11</strain>
    </source>
</reference>
<dbReference type="Pfam" id="PF12697">
    <property type="entry name" value="Abhydrolase_6"/>
    <property type="match status" value="1"/>
</dbReference>
<evidence type="ECO:0000313" key="7">
    <source>
        <dbReference type="EMBL" id="MVW64243.1"/>
    </source>
</evidence>
<dbReference type="InterPro" id="IPR029058">
    <property type="entry name" value="AB_hydrolase_fold"/>
</dbReference>
<feature type="domain" description="DUF4384" evidence="6">
    <location>
        <begin position="308"/>
        <end position="385"/>
    </location>
</feature>
<evidence type="ECO:0000259" key="5">
    <source>
        <dbReference type="Pfam" id="PF12697"/>
    </source>
</evidence>
<dbReference type="InterPro" id="IPR052374">
    <property type="entry name" value="SERAC1"/>
</dbReference>
<dbReference type="GO" id="GO:0016020">
    <property type="term" value="C:membrane"/>
    <property type="evidence" value="ECO:0007669"/>
    <property type="project" value="UniProtKB-SubCell"/>
</dbReference>
<dbReference type="InterPro" id="IPR025493">
    <property type="entry name" value="DUF4384"/>
</dbReference>
<dbReference type="AlphaFoldDB" id="A0A7X3G645"/>
<evidence type="ECO:0000256" key="3">
    <source>
        <dbReference type="ARBA" id="ARBA00022824"/>
    </source>
</evidence>
<name>A0A7X3G645_9BURK</name>
<evidence type="ECO:0000259" key="6">
    <source>
        <dbReference type="Pfam" id="PF14326"/>
    </source>
</evidence>
<keyword evidence="4" id="KW-0472">Membrane</keyword>
<proteinExistence type="predicted"/>
<protein>
    <submittedName>
        <fullName evidence="7">DUF4384 domain-containing protein</fullName>
    </submittedName>
</protein>
<evidence type="ECO:0000313" key="8">
    <source>
        <dbReference type="Proteomes" id="UP000443353"/>
    </source>
</evidence>
<dbReference type="SUPFAM" id="SSF53474">
    <property type="entry name" value="alpha/beta-Hydrolases"/>
    <property type="match status" value="1"/>
</dbReference>
<dbReference type="Proteomes" id="UP000443353">
    <property type="component" value="Unassembled WGS sequence"/>
</dbReference>
<dbReference type="EMBL" id="WSES01000012">
    <property type="protein sequence ID" value="MVW64243.1"/>
    <property type="molecule type" value="Genomic_DNA"/>
</dbReference>
<organism evidence="7 8">
    <name type="scientific">Massilia cellulosiltytica</name>
    <dbReference type="NCBI Taxonomy" id="2683234"/>
    <lineage>
        <taxon>Bacteria</taxon>
        <taxon>Pseudomonadati</taxon>
        <taxon>Pseudomonadota</taxon>
        <taxon>Betaproteobacteria</taxon>
        <taxon>Burkholderiales</taxon>
        <taxon>Oxalobacteraceae</taxon>
        <taxon>Telluria group</taxon>
        <taxon>Massilia</taxon>
    </lineage>
</organism>
<dbReference type="Pfam" id="PF14326">
    <property type="entry name" value="DUF4384"/>
    <property type="match status" value="1"/>
</dbReference>
<feature type="domain" description="AB hydrolase-1" evidence="5">
    <location>
        <begin position="52"/>
        <end position="195"/>
    </location>
</feature>
<dbReference type="InterPro" id="IPR000073">
    <property type="entry name" value="AB_hydrolase_1"/>
</dbReference>
<keyword evidence="3" id="KW-0256">Endoplasmic reticulum</keyword>
<sequence length="448" mass="49448">MLIHLSGGNLVRYLMSVLFLYLAALLTGCTRSVDSSPSYGVRSAANRERAAVVFIHGVMGDARATWASPSDPDGWPGLVARDPKLALDTYSIGYRTTKITAASNIEEISVRLLQRIHDQGLFANYEKLVFVAHSMGGLVLKRTLSRMYAERSPELAKVRGAIMLATPAHGSDLAALTAWISSNPQFNDMSPSDFNSYLQALDNDFETLLRARTESSPFPKVYCAYETLSTGPVKVVPRSSSQLACDATSVAFDRNHAGIAKPASMDDELHVYLRARILDSLSSRAIAQKVTVHVQRPDGTLLQAAEHLRSGDRYFIRVKAARPGWFYVFNQDSSDKFTRYFPSREGGEQSGPVTSLRVPASQDRLIALDDVRGTERLYVFVSDQPEPKLAAFASEVMQSRRQDRRAAVERELKLRGGFVTSTVERPLRPDEAMSPPASYAAVATIDHR</sequence>
<evidence type="ECO:0000256" key="4">
    <source>
        <dbReference type="ARBA" id="ARBA00023136"/>
    </source>
</evidence>
<dbReference type="PANTHER" id="PTHR48182">
    <property type="entry name" value="PROTEIN SERAC1"/>
    <property type="match status" value="1"/>
</dbReference>
<keyword evidence="8" id="KW-1185">Reference proteome</keyword>
<dbReference type="PANTHER" id="PTHR48182:SF2">
    <property type="entry name" value="PROTEIN SERAC1"/>
    <property type="match status" value="1"/>
</dbReference>
<gene>
    <name evidence="7" type="ORF">GPY61_30390</name>
</gene>
<evidence type="ECO:0000256" key="2">
    <source>
        <dbReference type="ARBA" id="ARBA00004370"/>
    </source>
</evidence>
<accession>A0A7X3G645</accession>
<comment type="subcellular location">
    <subcellularLocation>
        <location evidence="1">Endoplasmic reticulum</location>
    </subcellularLocation>
    <subcellularLocation>
        <location evidence="2">Membrane</location>
    </subcellularLocation>
</comment>
<comment type="caution">
    <text evidence="7">The sequence shown here is derived from an EMBL/GenBank/DDBJ whole genome shotgun (WGS) entry which is preliminary data.</text>
</comment>
<dbReference type="Gene3D" id="3.40.50.1820">
    <property type="entry name" value="alpha/beta hydrolase"/>
    <property type="match status" value="1"/>
</dbReference>
<evidence type="ECO:0000256" key="1">
    <source>
        <dbReference type="ARBA" id="ARBA00004240"/>
    </source>
</evidence>